<organism evidence="2 3">
    <name type="scientific">Posidoniimonas corsicana</name>
    <dbReference type="NCBI Taxonomy" id="1938618"/>
    <lineage>
        <taxon>Bacteria</taxon>
        <taxon>Pseudomonadati</taxon>
        <taxon>Planctomycetota</taxon>
        <taxon>Planctomycetia</taxon>
        <taxon>Pirellulales</taxon>
        <taxon>Lacipirellulaceae</taxon>
        <taxon>Posidoniimonas</taxon>
    </lineage>
</organism>
<keyword evidence="3" id="KW-1185">Reference proteome</keyword>
<proteinExistence type="predicted"/>
<evidence type="ECO:0000256" key="1">
    <source>
        <dbReference type="SAM" id="MobiDB-lite"/>
    </source>
</evidence>
<dbReference type="EMBL" id="SIHJ01000004">
    <property type="protein sequence ID" value="TWT31243.1"/>
    <property type="molecule type" value="Genomic_DNA"/>
</dbReference>
<gene>
    <name evidence="2" type="ORF">KOR34_46190</name>
</gene>
<reference evidence="2 3" key="1">
    <citation type="submission" date="2019-02" db="EMBL/GenBank/DDBJ databases">
        <title>Deep-cultivation of Planctomycetes and their phenomic and genomic characterization uncovers novel biology.</title>
        <authorList>
            <person name="Wiegand S."/>
            <person name="Jogler M."/>
            <person name="Boedeker C."/>
            <person name="Pinto D."/>
            <person name="Vollmers J."/>
            <person name="Rivas-Marin E."/>
            <person name="Kohn T."/>
            <person name="Peeters S.H."/>
            <person name="Heuer A."/>
            <person name="Rast P."/>
            <person name="Oberbeckmann S."/>
            <person name="Bunk B."/>
            <person name="Jeske O."/>
            <person name="Meyerdierks A."/>
            <person name="Storesund J.E."/>
            <person name="Kallscheuer N."/>
            <person name="Luecker S."/>
            <person name="Lage O.M."/>
            <person name="Pohl T."/>
            <person name="Merkel B.J."/>
            <person name="Hornburger P."/>
            <person name="Mueller R.-W."/>
            <person name="Bruemmer F."/>
            <person name="Labrenz M."/>
            <person name="Spormann A.M."/>
            <person name="Op Den Camp H."/>
            <person name="Overmann J."/>
            <person name="Amann R."/>
            <person name="Jetten M.S.M."/>
            <person name="Mascher T."/>
            <person name="Medema M.H."/>
            <person name="Devos D.P."/>
            <person name="Kaster A.-K."/>
            <person name="Ovreas L."/>
            <person name="Rohde M."/>
            <person name="Galperin M.Y."/>
            <person name="Jogler C."/>
        </authorList>
    </citation>
    <scope>NUCLEOTIDE SEQUENCE [LARGE SCALE GENOMIC DNA]</scope>
    <source>
        <strain evidence="2 3">KOR34</strain>
    </source>
</reference>
<dbReference type="Proteomes" id="UP000316714">
    <property type="component" value="Unassembled WGS sequence"/>
</dbReference>
<comment type="caution">
    <text evidence="2">The sequence shown here is derived from an EMBL/GenBank/DDBJ whole genome shotgun (WGS) entry which is preliminary data.</text>
</comment>
<name>A0A5C5UZZ4_9BACT</name>
<protein>
    <submittedName>
        <fullName evidence="2">Uncharacterized protein</fullName>
    </submittedName>
</protein>
<dbReference type="AlphaFoldDB" id="A0A5C5UZZ4"/>
<feature type="region of interest" description="Disordered" evidence="1">
    <location>
        <begin position="1"/>
        <end position="47"/>
    </location>
</feature>
<sequence>MTPSRRKPIPRAVAPISSMFHCPSNNDPAVASRIDPPIESPNAVLAA</sequence>
<evidence type="ECO:0000313" key="3">
    <source>
        <dbReference type="Proteomes" id="UP000316714"/>
    </source>
</evidence>
<evidence type="ECO:0000313" key="2">
    <source>
        <dbReference type="EMBL" id="TWT31243.1"/>
    </source>
</evidence>
<accession>A0A5C5UZZ4</accession>